<evidence type="ECO:0000256" key="5">
    <source>
        <dbReference type="ARBA" id="ARBA00022946"/>
    </source>
</evidence>
<proteinExistence type="inferred from homology"/>
<keyword evidence="7" id="KW-0496">Mitochondrion</keyword>
<comment type="subcellular location">
    <subcellularLocation>
        <location evidence="9">Membrane</location>
        <topology evidence="9">Multi-pass membrane protein</topology>
    </subcellularLocation>
    <subcellularLocation>
        <location evidence="1">Mitochondrion inner membrane</location>
        <topology evidence="1">Multi-pass membrane protein</topology>
    </subcellularLocation>
</comment>
<dbReference type="InterPro" id="IPR001708">
    <property type="entry name" value="YidC/ALB3/OXA1/COX18"/>
</dbReference>
<keyword evidence="5" id="KW-0809">Transit peptide</keyword>
<evidence type="ECO:0000256" key="3">
    <source>
        <dbReference type="ARBA" id="ARBA00022692"/>
    </source>
</evidence>
<keyword evidence="8 10" id="KW-0472">Membrane</keyword>
<dbReference type="AlphaFoldDB" id="A0ABD2JGH5"/>
<name>A0ABD2JGH5_HETSC</name>
<evidence type="ECO:0000256" key="2">
    <source>
        <dbReference type="ARBA" id="ARBA00009877"/>
    </source>
</evidence>
<evidence type="ECO:0000256" key="8">
    <source>
        <dbReference type="ARBA" id="ARBA00023136"/>
    </source>
</evidence>
<dbReference type="CDD" id="cd20069">
    <property type="entry name" value="5TM_Oxa1-like"/>
    <property type="match status" value="1"/>
</dbReference>
<protein>
    <recommendedName>
        <fullName evidence="11">Membrane insertase YidC/Oxa/ALB C-terminal domain-containing protein</fullName>
    </recommendedName>
</protein>
<dbReference type="EMBL" id="JBICCN010000144">
    <property type="protein sequence ID" value="KAL3089558.1"/>
    <property type="molecule type" value="Genomic_DNA"/>
</dbReference>
<comment type="similarity">
    <text evidence="2 9">Belongs to the OXA1/ALB3/YidC family.</text>
</comment>
<keyword evidence="4" id="KW-0999">Mitochondrion inner membrane</keyword>
<feature type="domain" description="Membrane insertase YidC/Oxa/ALB C-terminal" evidence="11">
    <location>
        <begin position="107"/>
        <end position="300"/>
    </location>
</feature>
<feature type="transmembrane region" description="Helical" evidence="10">
    <location>
        <begin position="260"/>
        <end position="278"/>
    </location>
</feature>
<dbReference type="PANTHER" id="PTHR12428:SF66">
    <property type="entry name" value="MITOCHONDRIAL INNER MEMBRANE PROTEIN OXA1L"/>
    <property type="match status" value="1"/>
</dbReference>
<accession>A0ABD2JGH5</accession>
<evidence type="ECO:0000256" key="9">
    <source>
        <dbReference type="RuleBase" id="RU003945"/>
    </source>
</evidence>
<dbReference type="GO" id="GO:0005743">
    <property type="term" value="C:mitochondrial inner membrane"/>
    <property type="evidence" value="ECO:0007669"/>
    <property type="project" value="UniProtKB-SubCell"/>
</dbReference>
<evidence type="ECO:0000259" key="11">
    <source>
        <dbReference type="Pfam" id="PF02096"/>
    </source>
</evidence>
<evidence type="ECO:0000313" key="13">
    <source>
        <dbReference type="Proteomes" id="UP001620645"/>
    </source>
</evidence>
<evidence type="ECO:0000256" key="1">
    <source>
        <dbReference type="ARBA" id="ARBA00004448"/>
    </source>
</evidence>
<dbReference type="PANTHER" id="PTHR12428">
    <property type="entry name" value="OXA1"/>
    <property type="match status" value="1"/>
</dbReference>
<dbReference type="Proteomes" id="UP001620645">
    <property type="component" value="Unassembled WGS sequence"/>
</dbReference>
<organism evidence="12 13">
    <name type="scientific">Heterodera schachtii</name>
    <name type="common">Sugarbeet cyst nematode worm</name>
    <name type="synonym">Tylenchus schachtii</name>
    <dbReference type="NCBI Taxonomy" id="97005"/>
    <lineage>
        <taxon>Eukaryota</taxon>
        <taxon>Metazoa</taxon>
        <taxon>Ecdysozoa</taxon>
        <taxon>Nematoda</taxon>
        <taxon>Chromadorea</taxon>
        <taxon>Rhabditida</taxon>
        <taxon>Tylenchina</taxon>
        <taxon>Tylenchomorpha</taxon>
        <taxon>Tylenchoidea</taxon>
        <taxon>Heteroderidae</taxon>
        <taxon>Heteroderinae</taxon>
        <taxon>Heterodera</taxon>
    </lineage>
</organism>
<keyword evidence="13" id="KW-1185">Reference proteome</keyword>
<dbReference type="Pfam" id="PF02096">
    <property type="entry name" value="60KD_IMP"/>
    <property type="match status" value="1"/>
</dbReference>
<evidence type="ECO:0000256" key="6">
    <source>
        <dbReference type="ARBA" id="ARBA00022989"/>
    </source>
</evidence>
<keyword evidence="3 9" id="KW-0812">Transmembrane</keyword>
<sequence>MYSTTKYLRIGNRSLLKFAVCGGCSPSPSLADVRCLSTRDIFLRDLPARLAELVPEVPVPIYKPSLEEMLSNGQSVLDELGLWTWWKPSSWMRWVMEYAHLTLDIPWWGTIIATTVTLRVLCFPIPVNMRRMMALHQKYAPELKEYTDKMQKASREGNNALSMQIMWEQRDFMNQKGIKLMRNLPLMLANGAVFMTMFCALKKLANSKYPGFQDGGIFWFTDLTVGDPYWLLPLFAATSLHFVFRAGIETGSLLQMPKMVKYAMLFGFPLLILVSANQFTSAVCLYWCTSNTITLAFALLFRSARVQKLLKLPPPLSKELRQVPKMRLSAMREDWQQARASMAPPSLATLKKKDLEQFKRAGRGKPIIVDETTKK</sequence>
<feature type="transmembrane region" description="Helical" evidence="10">
    <location>
        <begin position="105"/>
        <end position="127"/>
    </location>
</feature>
<evidence type="ECO:0000256" key="7">
    <source>
        <dbReference type="ARBA" id="ARBA00023128"/>
    </source>
</evidence>
<feature type="transmembrane region" description="Helical" evidence="10">
    <location>
        <begin position="184"/>
        <end position="205"/>
    </location>
</feature>
<feature type="transmembrane region" description="Helical" evidence="10">
    <location>
        <begin position="229"/>
        <end position="248"/>
    </location>
</feature>
<gene>
    <name evidence="12" type="ORF">niasHS_006942</name>
</gene>
<feature type="transmembrane region" description="Helical" evidence="10">
    <location>
        <begin position="284"/>
        <end position="301"/>
    </location>
</feature>
<reference evidence="12 13" key="1">
    <citation type="submission" date="2024-10" db="EMBL/GenBank/DDBJ databases">
        <authorList>
            <person name="Kim D."/>
        </authorList>
    </citation>
    <scope>NUCLEOTIDE SEQUENCE [LARGE SCALE GENOMIC DNA]</scope>
    <source>
        <strain evidence="12">Taebaek</strain>
    </source>
</reference>
<evidence type="ECO:0000256" key="4">
    <source>
        <dbReference type="ARBA" id="ARBA00022792"/>
    </source>
</evidence>
<comment type="caution">
    <text evidence="12">The sequence shown here is derived from an EMBL/GenBank/DDBJ whole genome shotgun (WGS) entry which is preliminary data.</text>
</comment>
<evidence type="ECO:0000256" key="10">
    <source>
        <dbReference type="SAM" id="Phobius"/>
    </source>
</evidence>
<keyword evidence="6 10" id="KW-1133">Transmembrane helix</keyword>
<dbReference type="InterPro" id="IPR028055">
    <property type="entry name" value="YidC/Oxa/ALB_C"/>
</dbReference>
<evidence type="ECO:0000313" key="12">
    <source>
        <dbReference type="EMBL" id="KAL3089558.1"/>
    </source>
</evidence>